<accession>A0ACB9HPX4</accession>
<proteinExistence type="predicted"/>
<sequence length="70" mass="8351">MRALTNIKIDCDSRWQEEEVEFLSRKERDDISVVAFQSNLMHSFHNLQELSLYDYNDVEVVFEIVQVAEK</sequence>
<keyword evidence="2" id="KW-1185">Reference proteome</keyword>
<evidence type="ECO:0000313" key="2">
    <source>
        <dbReference type="Proteomes" id="UP001056120"/>
    </source>
</evidence>
<evidence type="ECO:0000313" key="1">
    <source>
        <dbReference type="EMBL" id="KAI3797165.1"/>
    </source>
</evidence>
<reference evidence="2" key="1">
    <citation type="journal article" date="2022" name="Mol. Ecol. Resour.">
        <title>The genomes of chicory, endive, great burdock and yacon provide insights into Asteraceae palaeo-polyploidization history and plant inulin production.</title>
        <authorList>
            <person name="Fan W."/>
            <person name="Wang S."/>
            <person name="Wang H."/>
            <person name="Wang A."/>
            <person name="Jiang F."/>
            <person name="Liu H."/>
            <person name="Zhao H."/>
            <person name="Xu D."/>
            <person name="Zhang Y."/>
        </authorList>
    </citation>
    <scope>NUCLEOTIDE SEQUENCE [LARGE SCALE GENOMIC DNA]</scope>
    <source>
        <strain evidence="2">cv. Yunnan</strain>
    </source>
</reference>
<reference evidence="1 2" key="2">
    <citation type="journal article" date="2022" name="Mol. Ecol. Resour.">
        <title>The genomes of chicory, endive, great burdock and yacon provide insights into Asteraceae paleo-polyploidization history and plant inulin production.</title>
        <authorList>
            <person name="Fan W."/>
            <person name="Wang S."/>
            <person name="Wang H."/>
            <person name="Wang A."/>
            <person name="Jiang F."/>
            <person name="Liu H."/>
            <person name="Zhao H."/>
            <person name="Xu D."/>
            <person name="Zhang Y."/>
        </authorList>
    </citation>
    <scope>NUCLEOTIDE SEQUENCE [LARGE SCALE GENOMIC DNA]</scope>
    <source>
        <strain evidence="2">cv. Yunnan</strain>
        <tissue evidence="1">Leaves</tissue>
    </source>
</reference>
<name>A0ACB9HPX4_9ASTR</name>
<gene>
    <name evidence="1" type="ORF">L1987_32418</name>
</gene>
<dbReference type="Proteomes" id="UP001056120">
    <property type="component" value="Linkage Group LG11"/>
</dbReference>
<dbReference type="EMBL" id="CM042028">
    <property type="protein sequence ID" value="KAI3797165.1"/>
    <property type="molecule type" value="Genomic_DNA"/>
</dbReference>
<organism evidence="1 2">
    <name type="scientific">Smallanthus sonchifolius</name>
    <dbReference type="NCBI Taxonomy" id="185202"/>
    <lineage>
        <taxon>Eukaryota</taxon>
        <taxon>Viridiplantae</taxon>
        <taxon>Streptophyta</taxon>
        <taxon>Embryophyta</taxon>
        <taxon>Tracheophyta</taxon>
        <taxon>Spermatophyta</taxon>
        <taxon>Magnoliopsida</taxon>
        <taxon>eudicotyledons</taxon>
        <taxon>Gunneridae</taxon>
        <taxon>Pentapetalae</taxon>
        <taxon>asterids</taxon>
        <taxon>campanulids</taxon>
        <taxon>Asterales</taxon>
        <taxon>Asteraceae</taxon>
        <taxon>Asteroideae</taxon>
        <taxon>Heliantheae alliance</taxon>
        <taxon>Millerieae</taxon>
        <taxon>Smallanthus</taxon>
    </lineage>
</organism>
<protein>
    <submittedName>
        <fullName evidence="1">Uncharacterized protein</fullName>
    </submittedName>
</protein>
<comment type="caution">
    <text evidence="1">The sequence shown here is derived from an EMBL/GenBank/DDBJ whole genome shotgun (WGS) entry which is preliminary data.</text>
</comment>